<dbReference type="PROSITE" id="PS00028">
    <property type="entry name" value="ZINC_FINGER_C2H2_1"/>
    <property type="match status" value="8"/>
</dbReference>
<keyword evidence="2 11" id="KW-0479">Metal-binding</keyword>
<feature type="domain" description="C2H2-type" evidence="12">
    <location>
        <begin position="321"/>
        <end position="348"/>
    </location>
</feature>
<protein>
    <recommendedName>
        <fullName evidence="16">Protein krueppel</fullName>
    </recommendedName>
</protein>
<evidence type="ECO:0000259" key="12">
    <source>
        <dbReference type="PROSITE" id="PS50157"/>
    </source>
</evidence>
<dbReference type="AlphaFoldDB" id="A0A182W7H6"/>
<accession>A0A182W7H6</accession>
<evidence type="ECO:0000256" key="5">
    <source>
        <dbReference type="ARBA" id="ARBA00022833"/>
    </source>
</evidence>
<dbReference type="FunFam" id="3.30.160.60:FF:000100">
    <property type="entry name" value="Zinc finger 45-like"/>
    <property type="match status" value="1"/>
</dbReference>
<evidence type="ECO:0000256" key="8">
    <source>
        <dbReference type="ARBA" id="ARBA00023163"/>
    </source>
</evidence>
<feature type="domain" description="C2H2-type" evidence="12">
    <location>
        <begin position="291"/>
        <end position="314"/>
    </location>
</feature>
<feature type="binding site" evidence="11">
    <location>
        <position position="7"/>
    </location>
    <ligand>
        <name>Zn(2+)</name>
        <dbReference type="ChEBI" id="CHEBI:29105"/>
    </ligand>
</feature>
<keyword evidence="9" id="KW-0539">Nucleus</keyword>
<feature type="domain" description="C2H2-type" evidence="12">
    <location>
        <begin position="349"/>
        <end position="376"/>
    </location>
</feature>
<feature type="domain" description="C2H2-type" evidence="12">
    <location>
        <begin position="264"/>
        <end position="291"/>
    </location>
</feature>
<dbReference type="SMART" id="SM00355">
    <property type="entry name" value="ZnF_C2H2"/>
    <property type="match status" value="10"/>
</dbReference>
<dbReference type="PANTHER" id="PTHR16515">
    <property type="entry name" value="PR DOMAIN ZINC FINGER PROTEIN"/>
    <property type="match status" value="1"/>
</dbReference>
<dbReference type="STRING" id="112268.A0A182W7H6"/>
<name>A0A182W7H6_9DIPT</name>
<dbReference type="Gene3D" id="3.30.160.60">
    <property type="entry name" value="Classic Zinc Finger"/>
    <property type="match status" value="5"/>
</dbReference>
<feature type="domain" description="C2H2-type" evidence="12">
    <location>
        <begin position="403"/>
        <end position="427"/>
    </location>
</feature>
<keyword evidence="5 11" id="KW-0862">Zinc</keyword>
<feature type="domain" description="C2H2-type" evidence="12">
    <location>
        <begin position="136"/>
        <end position="161"/>
    </location>
</feature>
<dbReference type="Proteomes" id="UP000075920">
    <property type="component" value="Unassembled WGS sequence"/>
</dbReference>
<evidence type="ECO:0000256" key="3">
    <source>
        <dbReference type="ARBA" id="ARBA00022737"/>
    </source>
</evidence>
<dbReference type="VEuPathDB" id="VectorBase:AMIN006298"/>
<keyword evidence="6" id="KW-0805">Transcription regulation</keyword>
<feature type="domain" description="C2H2-type" evidence="12">
    <location>
        <begin position="58"/>
        <end position="86"/>
    </location>
</feature>
<feature type="domain" description="ZAD" evidence="13">
    <location>
        <begin position="5"/>
        <end position="87"/>
    </location>
</feature>
<reference evidence="15" key="1">
    <citation type="submission" date="2013-03" db="EMBL/GenBank/DDBJ databases">
        <title>The Genome Sequence of Anopheles minimus MINIMUS1.</title>
        <authorList>
            <consortium name="The Broad Institute Genomics Platform"/>
            <person name="Neafsey D.E."/>
            <person name="Walton C."/>
            <person name="Walker B."/>
            <person name="Young S.K."/>
            <person name="Zeng Q."/>
            <person name="Gargeya S."/>
            <person name="Fitzgerald M."/>
            <person name="Haas B."/>
            <person name="Abouelleil A."/>
            <person name="Allen A.W."/>
            <person name="Alvarado L."/>
            <person name="Arachchi H.M."/>
            <person name="Berlin A.M."/>
            <person name="Chapman S.B."/>
            <person name="Gainer-Dewar J."/>
            <person name="Goldberg J."/>
            <person name="Griggs A."/>
            <person name="Gujja S."/>
            <person name="Hansen M."/>
            <person name="Howarth C."/>
            <person name="Imamovic A."/>
            <person name="Ireland A."/>
            <person name="Larimer J."/>
            <person name="McCowan C."/>
            <person name="Murphy C."/>
            <person name="Pearson M."/>
            <person name="Poon T.W."/>
            <person name="Priest M."/>
            <person name="Roberts A."/>
            <person name="Saif S."/>
            <person name="Shea T."/>
            <person name="Sisk P."/>
            <person name="Sykes S."/>
            <person name="Wortman J."/>
            <person name="Nusbaum C."/>
            <person name="Birren B."/>
        </authorList>
    </citation>
    <scope>NUCLEOTIDE SEQUENCE [LARGE SCALE GENOMIC DNA]</scope>
    <source>
        <strain evidence="15">MINIMUS1</strain>
    </source>
</reference>
<evidence type="ECO:0000256" key="11">
    <source>
        <dbReference type="PROSITE-ProRule" id="PRU01263"/>
    </source>
</evidence>
<dbReference type="InterPro" id="IPR050331">
    <property type="entry name" value="Zinc_finger"/>
</dbReference>
<dbReference type="EnsemblMetazoa" id="AMIN006298-RA">
    <property type="protein sequence ID" value="AMIN006298-PA"/>
    <property type="gene ID" value="AMIN006298"/>
</dbReference>
<feature type="binding site" evidence="11">
    <location>
        <position position="60"/>
    </location>
    <ligand>
        <name>Zn(2+)</name>
        <dbReference type="ChEBI" id="CHEBI:29105"/>
    </ligand>
</feature>
<evidence type="ECO:0000256" key="6">
    <source>
        <dbReference type="ARBA" id="ARBA00023015"/>
    </source>
</evidence>
<dbReference type="Pfam" id="PF13912">
    <property type="entry name" value="zf-C2H2_6"/>
    <property type="match status" value="1"/>
</dbReference>
<evidence type="ECO:0000313" key="14">
    <source>
        <dbReference type="EnsemblMetazoa" id="AMIN006298-PA"/>
    </source>
</evidence>
<evidence type="ECO:0008006" key="16">
    <source>
        <dbReference type="Google" id="ProtNLM"/>
    </source>
</evidence>
<dbReference type="InterPro" id="IPR012934">
    <property type="entry name" value="Znf_AD"/>
</dbReference>
<evidence type="ECO:0000256" key="10">
    <source>
        <dbReference type="PROSITE-ProRule" id="PRU00042"/>
    </source>
</evidence>
<proteinExistence type="predicted"/>
<evidence type="ECO:0000256" key="7">
    <source>
        <dbReference type="ARBA" id="ARBA00023125"/>
    </source>
</evidence>
<dbReference type="GO" id="GO:0005634">
    <property type="term" value="C:nucleus"/>
    <property type="evidence" value="ECO:0007669"/>
    <property type="project" value="UniProtKB-SubCell"/>
</dbReference>
<dbReference type="InterPro" id="IPR013087">
    <property type="entry name" value="Znf_C2H2_type"/>
</dbReference>
<sequence>MNQNILCRVCASTDTDLDLVNIFDDYETEERIADILLVDVKSDDESTICSKHEQIPKYHCSECSIDFYSSKLLKKHYQSNHANGHSALSSAIDVHKTCIKTEIFFQSTEDCDFPPLDVESDDVSMTSSKHEQTPKYHCSECSIDFYTSELLQEHYQSNHANAIHGWKSFGISEISLFDTTDDEEEETVQKIPQETPVKLSHRCCGCALVFDTVAELEQHSKTVHATNAVAISERKPYQCEMCFNTYTTQRGVIDHQIKRTNLMYQCLFCGILFGNKFDLRFHEYRHVNHTFPCNICGRKFFKLTNLNRHKESMHIEPDLRHFCNICGAGVRSANYLKLHMRLHSKEEPYSCNLCGARFKLSRYLSWHMAVHKGAHRCDECDLSFKSASELQDHMYCHIGLKNFDCSLCSSRFCTKKNRQKHMRTPLHPTPPFEENDLPVVRILAGGWSTSRERAVSLPSHSTVIGVTGGNCISS</sequence>
<keyword evidence="8" id="KW-0804">Transcription</keyword>
<dbReference type="PROSITE" id="PS50157">
    <property type="entry name" value="ZINC_FINGER_C2H2_2"/>
    <property type="match status" value="8"/>
</dbReference>
<evidence type="ECO:0000259" key="13">
    <source>
        <dbReference type="PROSITE" id="PS51915"/>
    </source>
</evidence>
<keyword evidence="4 10" id="KW-0863">Zinc-finger</keyword>
<keyword evidence="3" id="KW-0677">Repeat</keyword>
<evidence type="ECO:0000256" key="4">
    <source>
        <dbReference type="ARBA" id="ARBA00022771"/>
    </source>
</evidence>
<keyword evidence="7" id="KW-0238">DNA-binding</keyword>
<dbReference type="GO" id="GO:0010468">
    <property type="term" value="P:regulation of gene expression"/>
    <property type="evidence" value="ECO:0007669"/>
    <property type="project" value="TreeGrafter"/>
</dbReference>
<dbReference type="PROSITE" id="PS51915">
    <property type="entry name" value="ZAD"/>
    <property type="match status" value="1"/>
</dbReference>
<evidence type="ECO:0000256" key="2">
    <source>
        <dbReference type="ARBA" id="ARBA00022723"/>
    </source>
</evidence>
<evidence type="ECO:0000256" key="1">
    <source>
        <dbReference type="ARBA" id="ARBA00004123"/>
    </source>
</evidence>
<feature type="domain" description="C2H2-type" evidence="12">
    <location>
        <begin position="375"/>
        <end position="402"/>
    </location>
</feature>
<feature type="binding site" evidence="11">
    <location>
        <position position="63"/>
    </location>
    <ligand>
        <name>Zn(2+)</name>
        <dbReference type="ChEBI" id="CHEBI:29105"/>
    </ligand>
</feature>
<reference evidence="14" key="2">
    <citation type="submission" date="2020-05" db="UniProtKB">
        <authorList>
            <consortium name="EnsemblMetazoa"/>
        </authorList>
    </citation>
    <scope>IDENTIFICATION</scope>
    <source>
        <strain evidence="14">MINIMUS1</strain>
    </source>
</reference>
<dbReference type="GO" id="GO:0008270">
    <property type="term" value="F:zinc ion binding"/>
    <property type="evidence" value="ECO:0007669"/>
    <property type="project" value="UniProtKB-UniRule"/>
</dbReference>
<feature type="binding site" evidence="11">
    <location>
        <position position="10"/>
    </location>
    <ligand>
        <name>Zn(2+)</name>
        <dbReference type="ChEBI" id="CHEBI:29105"/>
    </ligand>
</feature>
<keyword evidence="15" id="KW-1185">Reference proteome</keyword>
<comment type="subcellular location">
    <subcellularLocation>
        <location evidence="1">Nucleus</location>
    </subcellularLocation>
</comment>
<dbReference type="GO" id="GO:0003677">
    <property type="term" value="F:DNA binding"/>
    <property type="evidence" value="ECO:0007669"/>
    <property type="project" value="UniProtKB-KW"/>
</dbReference>
<evidence type="ECO:0000313" key="15">
    <source>
        <dbReference type="Proteomes" id="UP000075920"/>
    </source>
</evidence>
<dbReference type="SUPFAM" id="SSF57667">
    <property type="entry name" value="beta-beta-alpha zinc fingers"/>
    <property type="match status" value="4"/>
</dbReference>
<evidence type="ECO:0000256" key="9">
    <source>
        <dbReference type="ARBA" id="ARBA00023242"/>
    </source>
</evidence>
<dbReference type="PANTHER" id="PTHR16515:SF49">
    <property type="entry name" value="GASTRULA ZINC FINGER PROTEIN XLCGF49.1-LIKE-RELATED"/>
    <property type="match status" value="1"/>
</dbReference>
<dbReference type="Pfam" id="PF00096">
    <property type="entry name" value="zf-C2H2"/>
    <property type="match status" value="3"/>
</dbReference>
<organism evidence="14 15">
    <name type="scientific">Anopheles minimus</name>
    <dbReference type="NCBI Taxonomy" id="112268"/>
    <lineage>
        <taxon>Eukaryota</taxon>
        <taxon>Metazoa</taxon>
        <taxon>Ecdysozoa</taxon>
        <taxon>Arthropoda</taxon>
        <taxon>Hexapoda</taxon>
        <taxon>Insecta</taxon>
        <taxon>Pterygota</taxon>
        <taxon>Neoptera</taxon>
        <taxon>Endopterygota</taxon>
        <taxon>Diptera</taxon>
        <taxon>Nematocera</taxon>
        <taxon>Culicoidea</taxon>
        <taxon>Culicidae</taxon>
        <taxon>Anophelinae</taxon>
        <taxon>Anopheles</taxon>
    </lineage>
</organism>
<dbReference type="InterPro" id="IPR036236">
    <property type="entry name" value="Znf_C2H2_sf"/>
</dbReference>